<evidence type="ECO:0000256" key="2">
    <source>
        <dbReference type="ARBA" id="ARBA00022527"/>
    </source>
</evidence>
<dbReference type="InterPro" id="IPR017441">
    <property type="entry name" value="Protein_kinase_ATP_BS"/>
</dbReference>
<feature type="binding site" evidence="15">
    <location>
        <position position="315"/>
    </location>
    <ligand>
        <name>ATP</name>
        <dbReference type="ChEBI" id="CHEBI:30616"/>
    </ligand>
</feature>
<evidence type="ECO:0000256" key="7">
    <source>
        <dbReference type="ARBA" id="ARBA00022827"/>
    </source>
</evidence>
<keyword evidence="9 16" id="KW-0560">Oxidoreductase</keyword>
<accession>A0A0D8XJ69</accession>
<dbReference type="SMART" id="SM00220">
    <property type="entry name" value="S_TKc"/>
    <property type="match status" value="1"/>
</dbReference>
<evidence type="ECO:0000256" key="3">
    <source>
        <dbReference type="ARBA" id="ARBA00022630"/>
    </source>
</evidence>
<comment type="cofactor">
    <cofactor evidence="1 16">
        <name>FAD</name>
        <dbReference type="ChEBI" id="CHEBI:57692"/>
    </cofactor>
</comment>
<organism evidence="20 21">
    <name type="scientific">Dictyocaulus viviparus</name>
    <name type="common">Bovine lungworm</name>
    <dbReference type="NCBI Taxonomy" id="29172"/>
    <lineage>
        <taxon>Eukaryota</taxon>
        <taxon>Metazoa</taxon>
        <taxon>Ecdysozoa</taxon>
        <taxon>Nematoda</taxon>
        <taxon>Chromadorea</taxon>
        <taxon>Rhabditida</taxon>
        <taxon>Rhabditina</taxon>
        <taxon>Rhabditomorpha</taxon>
        <taxon>Strongyloidea</taxon>
        <taxon>Metastrongylidae</taxon>
        <taxon>Dictyocaulus</taxon>
    </lineage>
</organism>
<feature type="domain" description="Protein kinase" evidence="18">
    <location>
        <begin position="281"/>
        <end position="678"/>
    </location>
</feature>
<dbReference type="InterPro" id="IPR036774">
    <property type="entry name" value="ERV/ALR_sulphydryl_oxid_sf"/>
</dbReference>
<evidence type="ECO:0000256" key="11">
    <source>
        <dbReference type="ARBA" id="ARBA00023193"/>
    </source>
</evidence>
<dbReference type="GO" id="GO:0106310">
    <property type="term" value="F:protein serine kinase activity"/>
    <property type="evidence" value="ECO:0007669"/>
    <property type="project" value="RHEA"/>
</dbReference>
<keyword evidence="6 20" id="KW-0418">Kinase</keyword>
<keyword evidence="5 15" id="KW-0547">Nucleotide-binding</keyword>
<keyword evidence="21" id="KW-1185">Reference proteome</keyword>
<dbReference type="GO" id="GO:0005634">
    <property type="term" value="C:nucleus"/>
    <property type="evidence" value="ECO:0007669"/>
    <property type="project" value="TreeGrafter"/>
</dbReference>
<dbReference type="InterPro" id="IPR017905">
    <property type="entry name" value="ERV/ALR_sulphydryl_oxidase"/>
</dbReference>
<evidence type="ECO:0000256" key="8">
    <source>
        <dbReference type="ARBA" id="ARBA00022840"/>
    </source>
</evidence>
<keyword evidence="10" id="KW-1015">Disulfide bond</keyword>
<evidence type="ECO:0000256" key="9">
    <source>
        <dbReference type="ARBA" id="ARBA00023002"/>
    </source>
</evidence>
<dbReference type="PROSITE" id="PS51324">
    <property type="entry name" value="ERV_ALR"/>
    <property type="match status" value="1"/>
</dbReference>
<dbReference type="PROSITE" id="PS00108">
    <property type="entry name" value="PROTEIN_KINASE_ST"/>
    <property type="match status" value="1"/>
</dbReference>
<dbReference type="PROSITE" id="PS00107">
    <property type="entry name" value="PROTEIN_KINASE_ATP"/>
    <property type="match status" value="1"/>
</dbReference>
<name>A0A0D8XJ69_DICVI</name>
<dbReference type="Pfam" id="PF00069">
    <property type="entry name" value="Pkinase"/>
    <property type="match status" value="2"/>
</dbReference>
<keyword evidence="8 15" id="KW-0067">ATP-binding</keyword>
<evidence type="ECO:0000256" key="1">
    <source>
        <dbReference type="ARBA" id="ARBA00001974"/>
    </source>
</evidence>
<dbReference type="InterPro" id="IPR008271">
    <property type="entry name" value="Ser/Thr_kinase_AS"/>
</dbReference>
<comment type="catalytic activity">
    <reaction evidence="14">
        <text>L-seryl-[protein] + ATP = O-phospho-L-seryl-[protein] + ADP + H(+)</text>
        <dbReference type="Rhea" id="RHEA:17989"/>
        <dbReference type="Rhea" id="RHEA-COMP:9863"/>
        <dbReference type="Rhea" id="RHEA-COMP:11604"/>
        <dbReference type="ChEBI" id="CHEBI:15378"/>
        <dbReference type="ChEBI" id="CHEBI:29999"/>
        <dbReference type="ChEBI" id="CHEBI:30616"/>
        <dbReference type="ChEBI" id="CHEBI:83421"/>
        <dbReference type="ChEBI" id="CHEBI:456216"/>
        <dbReference type="EC" id="2.7.11.1"/>
    </reaction>
    <physiologicalReaction direction="left-to-right" evidence="14">
        <dbReference type="Rhea" id="RHEA:17990"/>
    </physiologicalReaction>
</comment>
<feature type="domain" description="ERV/ALR sulfhydryl oxidase" evidence="19">
    <location>
        <begin position="51"/>
        <end position="155"/>
    </location>
</feature>
<dbReference type="EC" id="1.8.3.2" evidence="16"/>
<evidence type="ECO:0000313" key="20">
    <source>
        <dbReference type="EMBL" id="KJH43802.1"/>
    </source>
</evidence>
<proteinExistence type="inferred from homology"/>
<dbReference type="SUPFAM" id="SSF56112">
    <property type="entry name" value="Protein kinase-like (PK-like)"/>
    <property type="match status" value="1"/>
</dbReference>
<comment type="catalytic activity">
    <reaction evidence="13">
        <text>L-threonyl-[protein] + ATP = O-phospho-L-threonyl-[protein] + ADP + H(+)</text>
        <dbReference type="Rhea" id="RHEA:46608"/>
        <dbReference type="Rhea" id="RHEA-COMP:11060"/>
        <dbReference type="Rhea" id="RHEA-COMP:11605"/>
        <dbReference type="ChEBI" id="CHEBI:15378"/>
        <dbReference type="ChEBI" id="CHEBI:30013"/>
        <dbReference type="ChEBI" id="CHEBI:30616"/>
        <dbReference type="ChEBI" id="CHEBI:61977"/>
        <dbReference type="ChEBI" id="CHEBI:456216"/>
        <dbReference type="EC" id="2.7.11.1"/>
    </reaction>
    <physiologicalReaction direction="left-to-right" evidence="13">
        <dbReference type="Rhea" id="RHEA:46609"/>
    </physiologicalReaction>
</comment>
<dbReference type="SUPFAM" id="SSF69000">
    <property type="entry name" value="FAD-dependent thiol oxidase"/>
    <property type="match status" value="1"/>
</dbReference>
<evidence type="ECO:0000256" key="4">
    <source>
        <dbReference type="ARBA" id="ARBA00022679"/>
    </source>
</evidence>
<dbReference type="InterPro" id="IPR050339">
    <property type="entry name" value="CC_SR_Kinase"/>
</dbReference>
<comment type="catalytic activity">
    <reaction evidence="16">
        <text>2 R'C(R)SH + O2 = R'C(R)S-S(R)CR' + H2O2</text>
        <dbReference type="Rhea" id="RHEA:17357"/>
        <dbReference type="ChEBI" id="CHEBI:15379"/>
        <dbReference type="ChEBI" id="CHEBI:16240"/>
        <dbReference type="ChEBI" id="CHEBI:16520"/>
        <dbReference type="ChEBI" id="CHEBI:17412"/>
        <dbReference type="EC" id="1.8.3.2"/>
    </reaction>
</comment>
<evidence type="ECO:0000256" key="10">
    <source>
        <dbReference type="ARBA" id="ARBA00023157"/>
    </source>
</evidence>
<dbReference type="Gene3D" id="3.30.200.20">
    <property type="entry name" value="Phosphorylase Kinase, domain 1"/>
    <property type="match status" value="1"/>
</dbReference>
<dbReference type="PANTHER" id="PTHR11042">
    <property type="entry name" value="EUKARYOTIC TRANSLATION INITIATION FACTOR 2-ALPHA KINASE EIF2-ALPHA KINASE -RELATED"/>
    <property type="match status" value="1"/>
</dbReference>
<comment type="similarity">
    <text evidence="12">Belongs to the protein kinase superfamily. Ser/Thr protein kinase family. GCN2 subfamily.</text>
</comment>
<evidence type="ECO:0000313" key="21">
    <source>
        <dbReference type="Proteomes" id="UP000053766"/>
    </source>
</evidence>
<reference evidence="20 21" key="1">
    <citation type="submission" date="2013-11" db="EMBL/GenBank/DDBJ databases">
        <title>Draft genome of the bovine lungworm Dictyocaulus viviparus.</title>
        <authorList>
            <person name="Mitreva M."/>
        </authorList>
    </citation>
    <scope>NUCLEOTIDE SEQUENCE [LARGE SCALE GENOMIC DNA]</scope>
    <source>
        <strain evidence="20 21">HannoverDv2000</strain>
    </source>
</reference>
<dbReference type="GO" id="GO:0005524">
    <property type="term" value="F:ATP binding"/>
    <property type="evidence" value="ECO:0007669"/>
    <property type="project" value="UniProtKB-UniRule"/>
</dbReference>
<evidence type="ECO:0000256" key="17">
    <source>
        <dbReference type="SAM" id="Coils"/>
    </source>
</evidence>
<dbReference type="GO" id="GO:0017148">
    <property type="term" value="P:negative regulation of translation"/>
    <property type="evidence" value="ECO:0007669"/>
    <property type="project" value="UniProtKB-KW"/>
</dbReference>
<keyword evidence="4" id="KW-0808">Transferase</keyword>
<keyword evidence="11" id="KW-0652">Protein synthesis inhibitor</keyword>
<gene>
    <name evidence="20" type="ORF">DICVIV_10174</name>
</gene>
<keyword evidence="7 16" id="KW-0274">FAD</keyword>
<keyword evidence="17" id="KW-0175">Coiled coil</keyword>
<evidence type="ECO:0000256" key="12">
    <source>
        <dbReference type="ARBA" id="ARBA00037982"/>
    </source>
</evidence>
<dbReference type="PROSITE" id="PS50011">
    <property type="entry name" value="PROTEIN_KINASE_DOM"/>
    <property type="match status" value="1"/>
</dbReference>
<protein>
    <recommendedName>
        <fullName evidence="16">Sulfhydryl oxidase</fullName>
        <ecNumber evidence="16">1.8.3.2</ecNumber>
    </recommendedName>
</protein>
<dbReference type="Gene3D" id="1.20.120.310">
    <property type="entry name" value="ERV/ALR sulfhydryl oxidase domain"/>
    <property type="match status" value="1"/>
</dbReference>
<evidence type="ECO:0000256" key="13">
    <source>
        <dbReference type="ARBA" id="ARBA00048659"/>
    </source>
</evidence>
<keyword evidence="2" id="KW-0723">Serine/threonine-protein kinase</keyword>
<evidence type="ECO:0000259" key="19">
    <source>
        <dbReference type="PROSITE" id="PS51324"/>
    </source>
</evidence>
<dbReference type="GO" id="GO:0005737">
    <property type="term" value="C:cytoplasm"/>
    <property type="evidence" value="ECO:0007669"/>
    <property type="project" value="TreeGrafter"/>
</dbReference>
<reference evidence="21" key="2">
    <citation type="journal article" date="2016" name="Sci. Rep.">
        <title>Dictyocaulus viviparus genome, variome and transcriptome elucidate lungworm biology and support future intervention.</title>
        <authorList>
            <person name="McNulty S.N."/>
            <person name="Strube C."/>
            <person name="Rosa B.A."/>
            <person name="Martin J.C."/>
            <person name="Tyagi R."/>
            <person name="Choi Y.J."/>
            <person name="Wang Q."/>
            <person name="Hallsworth Pepin K."/>
            <person name="Zhang X."/>
            <person name="Ozersky P."/>
            <person name="Wilson R.K."/>
            <person name="Sternberg P.W."/>
            <person name="Gasser R.B."/>
            <person name="Mitreva M."/>
        </authorList>
    </citation>
    <scope>NUCLEOTIDE SEQUENCE [LARGE SCALE GENOMIC DNA]</scope>
    <source>
        <strain evidence="21">HannoverDv2000</strain>
    </source>
</reference>
<sequence length="717" mass="80688">MEVGHEDKTCRACISVEELMKRAKQFAKKSKEIGVESGSDVTTSSHDFKNCPVDKEELGRSTWNLLHTVSVYYPEKPMEIDKQTISVFIDSLAKLYPCDFCAKDLQKDLKEDPPKLGSRKELALWMCQLHNKKTSLMMVSNQQWVSNADAFLANPPLKLDLERVAWSGEVCRRGRRSRSDNGATSKNSMLRVLLAAFLDVFCETLPKTHREHVRNELSLTLVRLKVVPSLIFAEEFSSVRKSFAVVLSSVLYDCFTSDPNVDCRLTIETCGNLLSRYRTDFEEIQQIGTGGFGTVWKVKSLVDKCFYAIKRIPVKSNVSSVAAKVLNEVHILAMLHHENIVRYHSGWTEVHQVNANRNGGDHHDDFVKITELDDSSADDVVQSYGPLDSVIKDSEPSNSPVLNEQGSNIVTSNNEFSSASANSKMKFWARGKGDEATFSEFSSDHLGTTVPHSSTRIVKILDPIYKVRMSLWRTEIFIQMELCHCNLEKHFNDRNARIRSLGLSDLSVDGNFNRDLAIQMFSGLEYIHQNNVIHRDIKPSNIFLKRHGGRFRVLLGDFGLACGHNAANNSCSPNISSDCCGCRSSDTICVPIDHSIAVDIYSAGLVLFEAYHVFNTEMEKFQAISDVRLGKSKDELLARHVKFTKNWPSVASTIFEMTATDAASRPTATQLLQRYINIESRKVAQLKNIIRNQKAQLIAAEKRIQELLSLQLPAHSK</sequence>
<evidence type="ECO:0000256" key="14">
    <source>
        <dbReference type="ARBA" id="ARBA00048977"/>
    </source>
</evidence>
<evidence type="ECO:0000259" key="18">
    <source>
        <dbReference type="PROSITE" id="PS50011"/>
    </source>
</evidence>
<evidence type="ECO:0000256" key="6">
    <source>
        <dbReference type="ARBA" id="ARBA00022777"/>
    </source>
</evidence>
<dbReference type="Pfam" id="PF04777">
    <property type="entry name" value="Evr1_Alr"/>
    <property type="match status" value="1"/>
</dbReference>
<feature type="coiled-coil region" evidence="17">
    <location>
        <begin position="676"/>
        <end position="710"/>
    </location>
</feature>
<dbReference type="AlphaFoldDB" id="A0A0D8XJ69"/>
<evidence type="ECO:0000256" key="15">
    <source>
        <dbReference type="PROSITE-ProRule" id="PRU10141"/>
    </source>
</evidence>
<dbReference type="GO" id="GO:0004694">
    <property type="term" value="F:eukaryotic translation initiation factor 2alpha kinase activity"/>
    <property type="evidence" value="ECO:0007669"/>
    <property type="project" value="TreeGrafter"/>
</dbReference>
<dbReference type="PANTHER" id="PTHR11042:SF160">
    <property type="entry name" value="EUKARYOTIC TRANSLATION INITIATION FACTOR 2-ALPHA KINASE 1"/>
    <property type="match status" value="1"/>
</dbReference>
<evidence type="ECO:0000256" key="16">
    <source>
        <dbReference type="RuleBase" id="RU371123"/>
    </source>
</evidence>
<dbReference type="InterPro" id="IPR000719">
    <property type="entry name" value="Prot_kinase_dom"/>
</dbReference>
<dbReference type="Gene3D" id="1.10.510.10">
    <property type="entry name" value="Transferase(Phosphotransferase) domain 1"/>
    <property type="match status" value="1"/>
</dbReference>
<dbReference type="Proteomes" id="UP000053766">
    <property type="component" value="Unassembled WGS sequence"/>
</dbReference>
<keyword evidence="3 16" id="KW-0285">Flavoprotein</keyword>
<dbReference type="STRING" id="29172.A0A0D8XJ69"/>
<dbReference type="EMBL" id="KN716525">
    <property type="protein sequence ID" value="KJH43802.1"/>
    <property type="molecule type" value="Genomic_DNA"/>
</dbReference>
<dbReference type="GO" id="GO:0016972">
    <property type="term" value="F:thiol oxidase activity"/>
    <property type="evidence" value="ECO:0007669"/>
    <property type="project" value="UniProtKB-EC"/>
</dbReference>
<dbReference type="OrthoDB" id="1405469at2759"/>
<evidence type="ECO:0000256" key="5">
    <source>
        <dbReference type="ARBA" id="ARBA00022741"/>
    </source>
</evidence>
<dbReference type="InterPro" id="IPR011009">
    <property type="entry name" value="Kinase-like_dom_sf"/>
</dbReference>